<sequence>MPRRFNSKKQARELYEATHAMLDNSALPPSITTTAGYVYMNSSPLPSSSTSTQQAPEEQAASEAGLESRKRTKTPAQIAREKKVNKKLKMAAGKAQKEEAARKQMIEDEIELTKEFEAAMLIKAASDAEKRKAKLAAPATRAEGKKLAAQKSADDKRAEEQLKAETKKLKTDRDAATDNELRKRFVDDLSDRGNHERIKELDSRKMRQSISNSWTQEDKNLAGALPFDDTAPWPPFEIRSSPLHGLGAFATRFIKSGTEVLREYPMMKGNRDGLAKEALFKVMSEEKQARFLALEGPCRCTVLPCTETPVIKILNANYLCHPLLLRDDFYSGPYLYELGTRLNHSCLPNCCVDFLSGDQDGDIISIRTHCDVSEGEEFTLSYLHIEGTAAQRRVKILEQDGFVCKCQVCISDTTIGPSDIVELESSKSALLSTAFTASPGLNRLTAEECAQNKKVDEWFLLIKGYILLFVEALRDDILSTGSAGMNDMELTTLRNKKCVNIALDVLRKRNKFGIGEDAIQAYGIRLSANTNQPLKMKAANGAHKLTPNDC</sequence>
<dbReference type="InterPro" id="IPR046341">
    <property type="entry name" value="SET_dom_sf"/>
</dbReference>
<reference evidence="3 4" key="1">
    <citation type="submission" date="2017-04" db="EMBL/GenBank/DDBJ databases">
        <title>Draft genome sequence of Marssonina coronaria NL1: causal agent of apple blotch.</title>
        <authorList>
            <person name="Cheng Q."/>
        </authorList>
    </citation>
    <scope>NUCLEOTIDE SEQUENCE [LARGE SCALE GENOMIC DNA]</scope>
    <source>
        <strain evidence="3 4">NL1</strain>
    </source>
</reference>
<feature type="region of interest" description="Disordered" evidence="1">
    <location>
        <begin position="135"/>
        <end position="175"/>
    </location>
</feature>
<evidence type="ECO:0000313" key="3">
    <source>
        <dbReference type="EMBL" id="OWO98367.1"/>
    </source>
</evidence>
<evidence type="ECO:0000259" key="2">
    <source>
        <dbReference type="PROSITE" id="PS50280"/>
    </source>
</evidence>
<feature type="compositionally biased region" description="Low complexity" evidence="1">
    <location>
        <begin position="42"/>
        <end position="64"/>
    </location>
</feature>
<gene>
    <name evidence="3" type="ORF">B2J93_8203</name>
</gene>
<evidence type="ECO:0000256" key="1">
    <source>
        <dbReference type="SAM" id="MobiDB-lite"/>
    </source>
</evidence>
<dbReference type="InterPro" id="IPR001214">
    <property type="entry name" value="SET_dom"/>
</dbReference>
<dbReference type="Pfam" id="PF00856">
    <property type="entry name" value="SET"/>
    <property type="match status" value="1"/>
</dbReference>
<dbReference type="CDD" id="cd20071">
    <property type="entry name" value="SET_SMYD"/>
    <property type="match status" value="1"/>
</dbReference>
<comment type="caution">
    <text evidence="3">The sequence shown here is derived from an EMBL/GenBank/DDBJ whole genome shotgun (WGS) entry which is preliminary data.</text>
</comment>
<name>A0A218YUF7_9HELO</name>
<dbReference type="EMBL" id="MZNU01000400">
    <property type="protein sequence ID" value="OWO98367.1"/>
    <property type="molecule type" value="Genomic_DNA"/>
</dbReference>
<dbReference type="OrthoDB" id="265717at2759"/>
<keyword evidence="4" id="KW-1185">Reference proteome</keyword>
<dbReference type="Gene3D" id="2.170.270.10">
    <property type="entry name" value="SET domain"/>
    <property type="match status" value="1"/>
</dbReference>
<proteinExistence type="predicted"/>
<dbReference type="PROSITE" id="PS50280">
    <property type="entry name" value="SET"/>
    <property type="match status" value="1"/>
</dbReference>
<dbReference type="PANTHER" id="PTHR47332">
    <property type="entry name" value="SET DOMAIN-CONTAINING PROTEIN 5"/>
    <property type="match status" value="1"/>
</dbReference>
<protein>
    <submittedName>
        <fullName evidence="3">TPR domain protein</fullName>
    </submittedName>
</protein>
<dbReference type="AlphaFoldDB" id="A0A218YUF7"/>
<dbReference type="Proteomes" id="UP000242519">
    <property type="component" value="Unassembled WGS sequence"/>
</dbReference>
<feature type="compositionally biased region" description="Basic and acidic residues" evidence="1">
    <location>
        <begin position="142"/>
        <end position="175"/>
    </location>
</feature>
<dbReference type="SUPFAM" id="SSF82199">
    <property type="entry name" value="SET domain"/>
    <property type="match status" value="1"/>
</dbReference>
<evidence type="ECO:0000313" key="4">
    <source>
        <dbReference type="Proteomes" id="UP000242519"/>
    </source>
</evidence>
<organism evidence="3 4">
    <name type="scientific">Diplocarpon coronariae</name>
    <dbReference type="NCBI Taxonomy" id="2795749"/>
    <lineage>
        <taxon>Eukaryota</taxon>
        <taxon>Fungi</taxon>
        <taxon>Dikarya</taxon>
        <taxon>Ascomycota</taxon>
        <taxon>Pezizomycotina</taxon>
        <taxon>Leotiomycetes</taxon>
        <taxon>Helotiales</taxon>
        <taxon>Drepanopezizaceae</taxon>
        <taxon>Diplocarpon</taxon>
    </lineage>
</organism>
<dbReference type="InterPro" id="IPR053185">
    <property type="entry name" value="SET_domain_protein"/>
</dbReference>
<dbReference type="STRING" id="503106.A0A218YUF7"/>
<feature type="domain" description="SET" evidence="2">
    <location>
        <begin position="234"/>
        <end position="383"/>
    </location>
</feature>
<accession>A0A218YUF7</accession>
<feature type="region of interest" description="Disordered" evidence="1">
    <location>
        <begin position="36"/>
        <end position="101"/>
    </location>
</feature>
<dbReference type="InParanoid" id="A0A218YUF7"/>
<dbReference type="PANTHER" id="PTHR47332:SF4">
    <property type="entry name" value="SET DOMAIN-CONTAINING PROTEIN 5"/>
    <property type="match status" value="1"/>
</dbReference>